<dbReference type="AlphaFoldDB" id="A0A844HU70"/>
<dbReference type="SUPFAM" id="SSF52540">
    <property type="entry name" value="P-loop containing nucleoside triphosphate hydrolases"/>
    <property type="match status" value="1"/>
</dbReference>
<dbReference type="InterPro" id="IPR038727">
    <property type="entry name" value="NadR/Ttd14_AAA_dom"/>
</dbReference>
<accession>A0A844HU70</accession>
<comment type="caution">
    <text evidence="2">The sequence shown here is derived from an EMBL/GenBank/DDBJ whole genome shotgun (WGS) entry which is preliminary data.</text>
</comment>
<dbReference type="RefSeq" id="WP_155041063.1">
    <property type="nucleotide sequence ID" value="NZ_WMIG01000013.1"/>
</dbReference>
<name>A0A844HU70_9RHOB</name>
<sequence length="206" mass="22500">MLYGLAGASGTGKSTLARSVAEAMDLALVETSITAMGRSAGFDPVGQLTLTERFDLQEALLHQFTAMVQSIKGPAILDRTPMDLCMYLMAEIAMHAGQGLDAARLAWAAGYVKRCTDLTDRYFDHVFITPPGLPYETAATRPPADPAYQLHCHLILMGVVSEMDGHIDYDVLRTTDHAARVDFVSDVIINRLDAHEADRKSSLHLH</sequence>
<evidence type="ECO:0000313" key="3">
    <source>
        <dbReference type="Proteomes" id="UP000449846"/>
    </source>
</evidence>
<dbReference type="Gene3D" id="3.40.50.300">
    <property type="entry name" value="P-loop containing nucleotide triphosphate hydrolases"/>
    <property type="match status" value="1"/>
</dbReference>
<evidence type="ECO:0000313" key="2">
    <source>
        <dbReference type="EMBL" id="MTH61121.1"/>
    </source>
</evidence>
<dbReference type="EMBL" id="WMIG01000013">
    <property type="protein sequence ID" value="MTH61121.1"/>
    <property type="molecule type" value="Genomic_DNA"/>
</dbReference>
<reference evidence="2 3" key="1">
    <citation type="submission" date="2019-11" db="EMBL/GenBank/DDBJ databases">
        <authorList>
            <person name="Dong K."/>
        </authorList>
    </citation>
    <scope>NUCLEOTIDE SEQUENCE [LARGE SCALE GENOMIC DNA]</scope>
    <source>
        <strain evidence="2 3">NBRC 112902</strain>
    </source>
</reference>
<dbReference type="Proteomes" id="UP000449846">
    <property type="component" value="Unassembled WGS sequence"/>
</dbReference>
<dbReference type="OrthoDB" id="7351510at2"/>
<keyword evidence="3" id="KW-1185">Reference proteome</keyword>
<feature type="domain" description="NadR/Ttd14 AAA" evidence="1">
    <location>
        <begin position="5"/>
        <end position="162"/>
    </location>
</feature>
<dbReference type="InterPro" id="IPR027417">
    <property type="entry name" value="P-loop_NTPase"/>
</dbReference>
<evidence type="ECO:0000259" key="1">
    <source>
        <dbReference type="Pfam" id="PF13521"/>
    </source>
</evidence>
<gene>
    <name evidence="2" type="ORF">GL300_18080</name>
</gene>
<dbReference type="Pfam" id="PF13521">
    <property type="entry name" value="AAA_28"/>
    <property type="match status" value="1"/>
</dbReference>
<organism evidence="2 3">
    <name type="scientific">Paracoccus litorisediminis</name>
    <dbReference type="NCBI Taxonomy" id="2006130"/>
    <lineage>
        <taxon>Bacteria</taxon>
        <taxon>Pseudomonadati</taxon>
        <taxon>Pseudomonadota</taxon>
        <taxon>Alphaproteobacteria</taxon>
        <taxon>Rhodobacterales</taxon>
        <taxon>Paracoccaceae</taxon>
        <taxon>Paracoccus</taxon>
    </lineage>
</organism>
<proteinExistence type="predicted"/>
<protein>
    <submittedName>
        <fullName evidence="2">AAA family ATPase</fullName>
    </submittedName>
</protein>